<reference evidence="1 2" key="1">
    <citation type="submission" date="2021-03" db="EMBL/GenBank/DDBJ databases">
        <title>The complete genome sequence of Acetobacter sacchari TBRC 11175.</title>
        <authorList>
            <person name="Charoenyingcharoen P."/>
            <person name="Yukphan P."/>
        </authorList>
    </citation>
    <scope>NUCLEOTIDE SEQUENCE [LARGE SCALE GENOMIC DNA]</scope>
    <source>
        <strain evidence="1 2">TBRC 11175</strain>
    </source>
</reference>
<proteinExistence type="predicted"/>
<protein>
    <submittedName>
        <fullName evidence="1">Uncharacterized protein</fullName>
    </submittedName>
</protein>
<sequence length="51" mass="5672">MAVLTATKELVLSPKIQFGQHKGFSLYMLKAILNGRGDEVIQLARTNLLRS</sequence>
<evidence type="ECO:0000313" key="2">
    <source>
        <dbReference type="Proteomes" id="UP000664771"/>
    </source>
</evidence>
<evidence type="ECO:0000313" key="1">
    <source>
        <dbReference type="EMBL" id="MBO1359992.1"/>
    </source>
</evidence>
<dbReference type="Proteomes" id="UP000664771">
    <property type="component" value="Unassembled WGS sequence"/>
</dbReference>
<keyword evidence="2" id="KW-1185">Reference proteome</keyword>
<accession>A0ABS3LVQ7</accession>
<dbReference type="RefSeq" id="WP_207881318.1">
    <property type="nucleotide sequence ID" value="NZ_JAFVMF010000009.1"/>
</dbReference>
<dbReference type="Gene3D" id="3.40.50.970">
    <property type="match status" value="1"/>
</dbReference>
<comment type="caution">
    <text evidence="1">The sequence shown here is derived from an EMBL/GenBank/DDBJ whole genome shotgun (WGS) entry which is preliminary data.</text>
</comment>
<gene>
    <name evidence="1" type="ORF">J2D73_09310</name>
</gene>
<dbReference type="EMBL" id="JAFVMF010000009">
    <property type="protein sequence ID" value="MBO1359992.1"/>
    <property type="molecule type" value="Genomic_DNA"/>
</dbReference>
<name>A0ABS3LVQ7_9PROT</name>
<organism evidence="1 2">
    <name type="scientific">Acetobacter sacchari</name>
    <dbReference type="NCBI Taxonomy" id="2661687"/>
    <lineage>
        <taxon>Bacteria</taxon>
        <taxon>Pseudomonadati</taxon>
        <taxon>Pseudomonadota</taxon>
        <taxon>Alphaproteobacteria</taxon>
        <taxon>Acetobacterales</taxon>
        <taxon>Acetobacteraceae</taxon>
        <taxon>Acetobacter</taxon>
    </lineage>
</organism>